<name>A0AA38W6H9_9ASTR</name>
<dbReference type="Proteomes" id="UP001172457">
    <property type="component" value="Chromosome 5"/>
</dbReference>
<keyword evidence="3" id="KW-1185">Reference proteome</keyword>
<accession>A0AA38W6H9</accession>
<dbReference type="AlphaFoldDB" id="A0AA38W6H9"/>
<dbReference type="PANTHER" id="PTHR11439:SF495">
    <property type="entry name" value="REVERSE TRANSCRIPTASE, RNA-DEPENDENT DNA POLYMERASE-RELATED"/>
    <property type="match status" value="1"/>
</dbReference>
<feature type="domain" description="Reverse transcriptase Ty1/copia-type" evidence="1">
    <location>
        <begin position="349"/>
        <end position="502"/>
    </location>
</feature>
<evidence type="ECO:0000313" key="2">
    <source>
        <dbReference type="EMBL" id="KAJ9548567.1"/>
    </source>
</evidence>
<dbReference type="SUPFAM" id="SSF56672">
    <property type="entry name" value="DNA/RNA polymerases"/>
    <property type="match status" value="1"/>
</dbReference>
<evidence type="ECO:0000259" key="1">
    <source>
        <dbReference type="Pfam" id="PF07727"/>
    </source>
</evidence>
<proteinExistence type="predicted"/>
<protein>
    <recommendedName>
        <fullName evidence="1">Reverse transcriptase Ty1/copia-type domain-containing protein</fullName>
    </recommendedName>
</protein>
<dbReference type="EMBL" id="JARYMX010000005">
    <property type="protein sequence ID" value="KAJ9548567.1"/>
    <property type="molecule type" value="Genomic_DNA"/>
</dbReference>
<dbReference type="CDD" id="cd09272">
    <property type="entry name" value="RNase_HI_RT_Ty1"/>
    <property type="match status" value="1"/>
</dbReference>
<dbReference type="PANTHER" id="PTHR11439">
    <property type="entry name" value="GAG-POL-RELATED RETROTRANSPOSON"/>
    <property type="match status" value="1"/>
</dbReference>
<sequence>MWIYFDNNQIDYFKIFRSDGTNEVFASEIGIFRKLSKGDLKKMYEIACTKEIEDFEEARMLVEDLKIMFAFSQTKAELKKNRKRDQDDSIGEGKAISWNTYENRVFSVTFEKGRMSFFLMDKRYDFEPIMMGSMLEVKKKSENLSELDKELIGRLREQLLELNAHYFDEEVIELKQKKVVGWGVDQDLRYVVQFDDGSDLYDAEWGSILDECTRENLKEMYEQRCTVIKVAVNDRDNPDQAKKRKFALECLFWLFEPFRLLGVKNSNCEEIKEWRWFEKCRVYSLNVNGKEMEYYFEECETDALDIQRLQCMMNVSLSTKGEPTRAARLLVKKIETYLKRRLRNLAPHAEKSCQVYVEQPEGFVDPKYPEHVYVLDKALYGLKQAPRAWYETLSIYLLGFGYKKGTVDPTLFLRRSGNHLTVVQIYVDDIIFASTNPESCTEFEQIMKSRFQMSMMGELTFFLGLQVRQTPQGIFINQSKYTLDILKRFDFTGPKSASTPMSTSFQLDADTSGNPVDQKVYRAIIGSLLYLTASRPDIMFATCVCARFQCDPRESHLGAVKRILKYLKGTPNFGLWYPKDSGFELTAFTDSDHAGCKLNRKSTSGACQFLGDKLVSWSSRKQNCVSLSTAEAEYVAAACCCSQVLWMKIQLADYGYTMHRIPIYCDSSSAIQIAANPVQHSRTKHIDIRYHFIKDHVEKGNVELFFVESERQIADLFTKAFNEKRHYYLLSKLGMLDPPADF</sequence>
<comment type="caution">
    <text evidence="2">The sequence shown here is derived from an EMBL/GenBank/DDBJ whole genome shotgun (WGS) entry which is preliminary data.</text>
</comment>
<reference evidence="2" key="1">
    <citation type="submission" date="2023-03" db="EMBL/GenBank/DDBJ databases">
        <title>Chromosome-scale reference genome and RAD-based genetic map of yellow starthistle (Centaurea solstitialis) reveal putative structural variation and QTLs associated with invader traits.</title>
        <authorList>
            <person name="Reatini B."/>
            <person name="Cang F.A."/>
            <person name="Jiang Q."/>
            <person name="Mckibben M.T.W."/>
            <person name="Barker M.S."/>
            <person name="Rieseberg L.H."/>
            <person name="Dlugosch K.M."/>
        </authorList>
    </citation>
    <scope>NUCLEOTIDE SEQUENCE</scope>
    <source>
        <strain evidence="2">CAN-66</strain>
        <tissue evidence="2">Leaf</tissue>
    </source>
</reference>
<evidence type="ECO:0000313" key="3">
    <source>
        <dbReference type="Proteomes" id="UP001172457"/>
    </source>
</evidence>
<organism evidence="2 3">
    <name type="scientific">Centaurea solstitialis</name>
    <name type="common">yellow star-thistle</name>
    <dbReference type="NCBI Taxonomy" id="347529"/>
    <lineage>
        <taxon>Eukaryota</taxon>
        <taxon>Viridiplantae</taxon>
        <taxon>Streptophyta</taxon>
        <taxon>Embryophyta</taxon>
        <taxon>Tracheophyta</taxon>
        <taxon>Spermatophyta</taxon>
        <taxon>Magnoliopsida</taxon>
        <taxon>eudicotyledons</taxon>
        <taxon>Gunneridae</taxon>
        <taxon>Pentapetalae</taxon>
        <taxon>asterids</taxon>
        <taxon>campanulids</taxon>
        <taxon>Asterales</taxon>
        <taxon>Asteraceae</taxon>
        <taxon>Carduoideae</taxon>
        <taxon>Cardueae</taxon>
        <taxon>Centaureinae</taxon>
        <taxon>Centaurea</taxon>
    </lineage>
</organism>
<dbReference type="Pfam" id="PF07727">
    <property type="entry name" value="RVT_2"/>
    <property type="match status" value="1"/>
</dbReference>
<dbReference type="InterPro" id="IPR043502">
    <property type="entry name" value="DNA/RNA_pol_sf"/>
</dbReference>
<dbReference type="InterPro" id="IPR013103">
    <property type="entry name" value="RVT_2"/>
</dbReference>
<gene>
    <name evidence="2" type="ORF">OSB04_021110</name>
</gene>